<comment type="caution">
    <text evidence="2">The sequence shown here is derived from an EMBL/GenBank/DDBJ whole genome shotgun (WGS) entry which is preliminary data.</text>
</comment>
<dbReference type="AlphaFoldDB" id="A0AAV5QLD4"/>
<dbReference type="GeneID" id="90073365"/>
<dbReference type="PANTHER" id="PTHR28047">
    <property type="entry name" value="PROTEIN DCG1"/>
    <property type="match status" value="1"/>
</dbReference>
<dbReference type="InterPro" id="IPR053714">
    <property type="entry name" value="Iso_Racemase_Enz_sf"/>
</dbReference>
<proteinExistence type="inferred from homology"/>
<dbReference type="InterPro" id="IPR052186">
    <property type="entry name" value="Hydantoin_racemase-like"/>
</dbReference>
<organism evidence="2 3">
    <name type="scientific">Saccharomycopsis crataegensis</name>
    <dbReference type="NCBI Taxonomy" id="43959"/>
    <lineage>
        <taxon>Eukaryota</taxon>
        <taxon>Fungi</taxon>
        <taxon>Dikarya</taxon>
        <taxon>Ascomycota</taxon>
        <taxon>Saccharomycotina</taxon>
        <taxon>Saccharomycetes</taxon>
        <taxon>Saccharomycopsidaceae</taxon>
        <taxon>Saccharomycopsis</taxon>
    </lineage>
</organism>
<evidence type="ECO:0000313" key="2">
    <source>
        <dbReference type="EMBL" id="GMM35386.1"/>
    </source>
</evidence>
<dbReference type="Pfam" id="PF01177">
    <property type="entry name" value="Asp_Glu_race"/>
    <property type="match status" value="1"/>
</dbReference>
<comment type="similarity">
    <text evidence="1">Belongs to the HyuE racemase family.</text>
</comment>
<gene>
    <name evidence="2" type="ORF">DASC09_027110</name>
</gene>
<keyword evidence="3" id="KW-1185">Reference proteome</keyword>
<dbReference type="InterPro" id="IPR015942">
    <property type="entry name" value="Asp/Glu/hydantoin_racemase"/>
</dbReference>
<sequence>MSKLLIVNPNSSQSMTEEIKTSLTPSVLKKPSLSIEYFSAPPSAPSEIIDVVTSAESCREFAELNQYIDRNIRLPNKKIVIQGIFDSSLIFAVSKFPREFLILTSNDDWVSILNESVQQYFGGVDIPFFKGTYSSGITPKRIHDKDNFVKLIDRIEKLIEQNPEVKVILLGCAGFSGMESRFAEYFTHVIFVDPVKTGFNLINAFG</sequence>
<evidence type="ECO:0000313" key="3">
    <source>
        <dbReference type="Proteomes" id="UP001360560"/>
    </source>
</evidence>
<dbReference type="EMBL" id="BTFZ01000006">
    <property type="protein sequence ID" value="GMM35386.1"/>
    <property type="molecule type" value="Genomic_DNA"/>
</dbReference>
<accession>A0AAV5QLD4</accession>
<dbReference type="Gene3D" id="3.40.50.12500">
    <property type="match status" value="2"/>
</dbReference>
<dbReference type="PANTHER" id="PTHR28047:SF5">
    <property type="entry name" value="PROTEIN DCG1"/>
    <property type="match status" value="1"/>
</dbReference>
<name>A0AAV5QLD4_9ASCO</name>
<evidence type="ECO:0000256" key="1">
    <source>
        <dbReference type="ARBA" id="ARBA00038414"/>
    </source>
</evidence>
<protein>
    <submittedName>
        <fullName evidence="2">Dcg1 protein</fullName>
    </submittedName>
</protein>
<dbReference type="Proteomes" id="UP001360560">
    <property type="component" value="Unassembled WGS sequence"/>
</dbReference>
<dbReference type="RefSeq" id="XP_064852386.1">
    <property type="nucleotide sequence ID" value="XM_064996314.1"/>
</dbReference>
<reference evidence="2 3" key="1">
    <citation type="journal article" date="2023" name="Elife">
        <title>Identification of key yeast species and microbe-microbe interactions impacting larval growth of Drosophila in the wild.</title>
        <authorList>
            <person name="Mure A."/>
            <person name="Sugiura Y."/>
            <person name="Maeda R."/>
            <person name="Honda K."/>
            <person name="Sakurai N."/>
            <person name="Takahashi Y."/>
            <person name="Watada M."/>
            <person name="Katoh T."/>
            <person name="Gotoh A."/>
            <person name="Gotoh Y."/>
            <person name="Taniguchi I."/>
            <person name="Nakamura K."/>
            <person name="Hayashi T."/>
            <person name="Katayama T."/>
            <person name="Uemura T."/>
            <person name="Hattori Y."/>
        </authorList>
    </citation>
    <scope>NUCLEOTIDE SEQUENCE [LARGE SCALE GENOMIC DNA]</scope>
    <source>
        <strain evidence="2 3">SC-9</strain>
    </source>
</reference>
<dbReference type="GO" id="GO:0047661">
    <property type="term" value="F:amino-acid racemase activity"/>
    <property type="evidence" value="ECO:0007669"/>
    <property type="project" value="InterPro"/>
</dbReference>